<dbReference type="AlphaFoldDB" id="K0YIE0"/>
<dbReference type="InterPro" id="IPR003711">
    <property type="entry name" value="CarD-like/TRCF_RID"/>
</dbReference>
<dbReference type="eggNOG" id="COG1329">
    <property type="taxonomic scope" value="Bacteria"/>
</dbReference>
<evidence type="ECO:0000313" key="3">
    <source>
        <dbReference type="Proteomes" id="UP000006069"/>
    </source>
</evidence>
<dbReference type="InterPro" id="IPR042215">
    <property type="entry name" value="CarD-like_C"/>
</dbReference>
<evidence type="ECO:0000313" key="2">
    <source>
        <dbReference type="EMBL" id="EJZ83327.1"/>
    </source>
</evidence>
<feature type="domain" description="CarD-like/TRCF RNAP-interacting" evidence="1">
    <location>
        <begin position="6"/>
        <end position="62"/>
    </location>
</feature>
<dbReference type="OrthoDB" id="9786074at2"/>
<comment type="caution">
    <text evidence="2">The sequence shown here is derived from an EMBL/GenBank/DDBJ whole genome shotgun (WGS) entry which is preliminary data.</text>
</comment>
<dbReference type="Gene3D" id="1.20.58.1290">
    <property type="entry name" value="CarD-like, C-terminal domain"/>
    <property type="match status" value="1"/>
</dbReference>
<accession>K0YIE0</accession>
<name>K0YIE0_9ACTN</name>
<dbReference type="Pfam" id="PF02559">
    <property type="entry name" value="CarD_TRCF_RID"/>
    <property type="match status" value="1"/>
</dbReference>
<dbReference type="InParanoid" id="K0YIE0"/>
<dbReference type="HOGENOM" id="CLU_048259_2_0_11"/>
<dbReference type="EMBL" id="ADMD01000009">
    <property type="protein sequence ID" value="EJZ83327.1"/>
    <property type="molecule type" value="Genomic_DNA"/>
</dbReference>
<evidence type="ECO:0000259" key="1">
    <source>
        <dbReference type="Pfam" id="PF02559"/>
    </source>
</evidence>
<gene>
    <name evidence="2" type="ORF">HMPREF9451_01849</name>
</gene>
<proteinExistence type="predicted"/>
<sequence>MFHQFDKVVYANYGACTITETDAHVSFGGGSEKTYYVLSPSSKRGGTVYVPVDHEDLMTPVINRTEALSLIESIDLIATDDFNDANSKTVEEHFKSRLRQCDCATAICVLKTMRERITEQKRKKRLPSSMYTRLFDQANHRVLSELSAALEIEEDEVVQFIVAHNRDANA</sequence>
<reference evidence="2 3" key="1">
    <citation type="submission" date="2012-08" db="EMBL/GenBank/DDBJ databases">
        <title>The Genome Sequence of Slackia piriformis YIT 12062.</title>
        <authorList>
            <consortium name="The Broad Institute Genome Sequencing Platform"/>
            <person name="Earl A."/>
            <person name="Ward D."/>
            <person name="Feldgarden M."/>
            <person name="Gevers D."/>
            <person name="Morotomi M."/>
            <person name="Walker B."/>
            <person name="Young S.K."/>
            <person name="Zeng Q."/>
            <person name="Gargeya S."/>
            <person name="Fitzgerald M."/>
            <person name="Haas B."/>
            <person name="Abouelleil A."/>
            <person name="Alvarado L."/>
            <person name="Arachchi H.M."/>
            <person name="Berlin A.M."/>
            <person name="Chapman S.B."/>
            <person name="Goldberg J."/>
            <person name="Griggs A."/>
            <person name="Gujja S."/>
            <person name="Hansen M."/>
            <person name="Howarth C."/>
            <person name="Imamovic A."/>
            <person name="Larimer J."/>
            <person name="McCowen C."/>
            <person name="Montmayeur A."/>
            <person name="Murphy C."/>
            <person name="Neiman D."/>
            <person name="Pearson M."/>
            <person name="Priest M."/>
            <person name="Roberts A."/>
            <person name="Saif S."/>
            <person name="Shea T."/>
            <person name="Sisk P."/>
            <person name="Sykes S."/>
            <person name="Wortman J."/>
            <person name="Nusbaum C."/>
            <person name="Birren B."/>
        </authorList>
    </citation>
    <scope>NUCLEOTIDE SEQUENCE [LARGE SCALE GENOMIC DNA]</scope>
    <source>
        <strain evidence="2 3">YIT 12062</strain>
    </source>
</reference>
<protein>
    <recommendedName>
        <fullName evidence="1">CarD-like/TRCF RNAP-interacting domain-containing protein</fullName>
    </recommendedName>
</protein>
<keyword evidence="3" id="KW-1185">Reference proteome</keyword>
<dbReference type="PATRIC" id="fig|742818.3.peg.1956"/>
<organism evidence="2 3">
    <name type="scientific">Slackia piriformis YIT 12062</name>
    <dbReference type="NCBI Taxonomy" id="742818"/>
    <lineage>
        <taxon>Bacteria</taxon>
        <taxon>Bacillati</taxon>
        <taxon>Actinomycetota</taxon>
        <taxon>Coriobacteriia</taxon>
        <taxon>Eggerthellales</taxon>
        <taxon>Eggerthellaceae</taxon>
        <taxon>Slackia</taxon>
    </lineage>
</organism>
<dbReference type="RefSeq" id="WP_009140023.1">
    <property type="nucleotide sequence ID" value="NZ_JH815199.1"/>
</dbReference>
<dbReference type="Gene3D" id="2.40.10.170">
    <property type="match status" value="1"/>
</dbReference>
<dbReference type="Proteomes" id="UP000006069">
    <property type="component" value="Unassembled WGS sequence"/>
</dbReference>